<keyword evidence="1" id="KW-0812">Transmembrane</keyword>
<feature type="transmembrane region" description="Helical" evidence="1">
    <location>
        <begin position="111"/>
        <end position="129"/>
    </location>
</feature>
<reference evidence="2 3" key="1">
    <citation type="journal article" date="2017" name="Biochemistry">
        <title>Identification of the Biosynthetic Pathway for the Antibiotic Bicyclomycin.</title>
        <authorList>
            <person name="Patteson J."/>
            <person name="Cai W."/>
            <person name="Johnson R.A."/>
            <person name="Santa Maria K."/>
            <person name="Li B."/>
        </authorList>
    </citation>
    <scope>NUCLEOTIDE SEQUENCE [LARGE SCALE GENOMIC DNA]</scope>
    <source>
        <strain evidence="2 3">ATCC 21532</strain>
    </source>
</reference>
<evidence type="ECO:0000313" key="2">
    <source>
        <dbReference type="EMBL" id="PHQ49963.1"/>
    </source>
</evidence>
<evidence type="ECO:0000313" key="3">
    <source>
        <dbReference type="Proteomes" id="UP000222531"/>
    </source>
</evidence>
<keyword evidence="1" id="KW-1133">Transmembrane helix</keyword>
<sequence>MPSRESAALSLALATEAQGAVGSLAPGRWYGTSLSAALAGVYFSQLLPDPLDLVGLALMYVLMLTVIVVQLSSSGVRHRMHPSMKRGAILCGVLGLVTFLGAMVLEDWAGMPWIWVPAGLLVAGGVHVLDHKARQKGIPTP</sequence>
<dbReference type="AlphaFoldDB" id="A0A2G1XFF4"/>
<comment type="caution">
    <text evidence="2">The sequence shown here is derived from an EMBL/GenBank/DDBJ whole genome shotgun (WGS) entry which is preliminary data.</text>
</comment>
<name>A0A2G1XFF4_STRCJ</name>
<protein>
    <submittedName>
        <fullName evidence="2">Uncharacterized protein</fullName>
    </submittedName>
</protein>
<dbReference type="EMBL" id="NHZO01000151">
    <property type="protein sequence ID" value="PHQ49963.1"/>
    <property type="molecule type" value="Genomic_DNA"/>
</dbReference>
<keyword evidence="1" id="KW-0472">Membrane</keyword>
<gene>
    <name evidence="2" type="ORF">BLA24_20310</name>
</gene>
<feature type="transmembrane region" description="Helical" evidence="1">
    <location>
        <begin position="88"/>
        <end position="105"/>
    </location>
</feature>
<feature type="transmembrane region" description="Helical" evidence="1">
    <location>
        <begin position="53"/>
        <end position="76"/>
    </location>
</feature>
<dbReference type="Proteomes" id="UP000222531">
    <property type="component" value="Unassembled WGS sequence"/>
</dbReference>
<proteinExistence type="predicted"/>
<evidence type="ECO:0000256" key="1">
    <source>
        <dbReference type="SAM" id="Phobius"/>
    </source>
</evidence>
<organism evidence="2 3">
    <name type="scientific">Streptomyces cinnamoneus</name>
    <name type="common">Streptoverticillium cinnamoneum</name>
    <dbReference type="NCBI Taxonomy" id="53446"/>
    <lineage>
        <taxon>Bacteria</taxon>
        <taxon>Bacillati</taxon>
        <taxon>Actinomycetota</taxon>
        <taxon>Actinomycetes</taxon>
        <taxon>Kitasatosporales</taxon>
        <taxon>Streptomycetaceae</taxon>
        <taxon>Streptomyces</taxon>
        <taxon>Streptomyces cinnamoneus group</taxon>
    </lineage>
</organism>
<keyword evidence="3" id="KW-1185">Reference proteome</keyword>
<accession>A0A2G1XFF4</accession>